<evidence type="ECO:0000313" key="3">
    <source>
        <dbReference type="Proteomes" id="UP000887458"/>
    </source>
</evidence>
<keyword evidence="1" id="KW-0732">Signal</keyword>
<proteinExistence type="predicted"/>
<name>A0ABQ8IPU3_DERPT</name>
<sequence length="433" mass="49764">MFQKKLCLCFILILLKPYYCYVQERFKFAIDFNQCIVRSATDNVGISSNSHHQNDNNDDEVDELANRLIDGALERIRNLSDIEPYHLHRNYRLEIHQQLGLIPVDICLSSCYLIIRNGILNGLSRMQRTSNGAIVNEEGTNDLIAYFVVGIENANLESILQFTIGHMEVFSRLTSSHIGLIRIKMKIASRKKANAIDNEKTITTQNSIDLNDWGMNDDDEVDPVTNNLIDQMLDGLKNNGQLDEYRLHEDYELDLVDAFLFTWDPCYGKCKIRLTNATVWGLTNMTRYGNGIMTNDGNDLVLRFRLQAYNLKMKGVMSIKLIGYSVTDAPFIDIVGYQIQYMDLSIGPKNKISLKELRVEEIRDVELEFTRFQDSKILKKFSDMIAKKLVAMMEDQMAELSTKIFFPILEGELKYLGKDEDEIASIKEKEQGQ</sequence>
<comment type="caution">
    <text evidence="2">The sequence shown here is derived from an EMBL/GenBank/DDBJ whole genome shotgun (WGS) entry which is preliminary data.</text>
</comment>
<evidence type="ECO:0000256" key="1">
    <source>
        <dbReference type="SAM" id="SignalP"/>
    </source>
</evidence>
<reference evidence="2 3" key="2">
    <citation type="journal article" date="2022" name="Mol. Biol. Evol.">
        <title>Comparative Genomics Reveals Insights into the Divergent Evolution of Astigmatic Mites and Household Pest Adaptations.</title>
        <authorList>
            <person name="Xiong Q."/>
            <person name="Wan A.T."/>
            <person name="Liu X."/>
            <person name="Fung C.S."/>
            <person name="Xiao X."/>
            <person name="Malainual N."/>
            <person name="Hou J."/>
            <person name="Wang L."/>
            <person name="Wang M."/>
            <person name="Yang K.Y."/>
            <person name="Cui Y."/>
            <person name="Leung E.L."/>
            <person name="Nong W."/>
            <person name="Shin S.K."/>
            <person name="Au S.W."/>
            <person name="Jeong K.Y."/>
            <person name="Chew F.T."/>
            <person name="Hui J.H."/>
            <person name="Leung T.F."/>
            <person name="Tungtrongchitr A."/>
            <person name="Zhong N."/>
            <person name="Liu Z."/>
            <person name="Tsui S.K."/>
        </authorList>
    </citation>
    <scope>NUCLEOTIDE SEQUENCE [LARGE SCALE GENOMIC DNA]</scope>
    <source>
        <strain evidence="2">Derp</strain>
    </source>
</reference>
<gene>
    <name evidence="2" type="ORF">DERP_013633</name>
</gene>
<dbReference type="Proteomes" id="UP000887458">
    <property type="component" value="Unassembled WGS sequence"/>
</dbReference>
<feature type="chain" id="PRO_5045792690" description="Protein takeout-like" evidence="1">
    <location>
        <begin position="23"/>
        <end position="433"/>
    </location>
</feature>
<evidence type="ECO:0000313" key="2">
    <source>
        <dbReference type="EMBL" id="KAH9412390.1"/>
    </source>
</evidence>
<accession>A0ABQ8IPU3</accession>
<evidence type="ECO:0008006" key="4">
    <source>
        <dbReference type="Google" id="ProtNLM"/>
    </source>
</evidence>
<dbReference type="InterPro" id="IPR020234">
    <property type="entry name" value="Mite_allergen_group-7"/>
</dbReference>
<dbReference type="EMBL" id="NJHN03000131">
    <property type="protein sequence ID" value="KAH9412390.1"/>
    <property type="molecule type" value="Genomic_DNA"/>
</dbReference>
<protein>
    <recommendedName>
        <fullName evidence="4">Protein takeout-like</fullName>
    </recommendedName>
</protein>
<dbReference type="Pfam" id="PF16984">
    <property type="entry name" value="Grp7_allergen"/>
    <property type="match status" value="1"/>
</dbReference>
<reference evidence="2 3" key="1">
    <citation type="journal article" date="2018" name="J. Allergy Clin. Immunol.">
        <title>High-quality assembly of Dermatophagoides pteronyssinus genome and transcriptome reveals a wide range of novel allergens.</title>
        <authorList>
            <person name="Liu X.Y."/>
            <person name="Yang K.Y."/>
            <person name="Wang M.Q."/>
            <person name="Kwok J.S."/>
            <person name="Zeng X."/>
            <person name="Yang Z."/>
            <person name="Xiao X.J."/>
            <person name="Lau C.P."/>
            <person name="Li Y."/>
            <person name="Huang Z.M."/>
            <person name="Ba J.G."/>
            <person name="Yim A.K."/>
            <person name="Ouyang C.Y."/>
            <person name="Ngai S.M."/>
            <person name="Chan T.F."/>
            <person name="Leung E.L."/>
            <person name="Liu L."/>
            <person name="Liu Z.G."/>
            <person name="Tsui S.K."/>
        </authorList>
    </citation>
    <scope>NUCLEOTIDE SEQUENCE [LARGE SCALE GENOMIC DNA]</scope>
    <source>
        <strain evidence="2">Derp</strain>
    </source>
</reference>
<keyword evidence="3" id="KW-1185">Reference proteome</keyword>
<organism evidence="2 3">
    <name type="scientific">Dermatophagoides pteronyssinus</name>
    <name type="common">European house dust mite</name>
    <dbReference type="NCBI Taxonomy" id="6956"/>
    <lineage>
        <taxon>Eukaryota</taxon>
        <taxon>Metazoa</taxon>
        <taxon>Ecdysozoa</taxon>
        <taxon>Arthropoda</taxon>
        <taxon>Chelicerata</taxon>
        <taxon>Arachnida</taxon>
        <taxon>Acari</taxon>
        <taxon>Acariformes</taxon>
        <taxon>Sarcoptiformes</taxon>
        <taxon>Astigmata</taxon>
        <taxon>Psoroptidia</taxon>
        <taxon>Analgoidea</taxon>
        <taxon>Pyroglyphidae</taxon>
        <taxon>Dermatophagoidinae</taxon>
        <taxon>Dermatophagoides</taxon>
    </lineage>
</organism>
<dbReference type="Gene3D" id="3.15.10.50">
    <property type="match status" value="2"/>
</dbReference>
<feature type="signal peptide" evidence="1">
    <location>
        <begin position="1"/>
        <end position="22"/>
    </location>
</feature>
<dbReference type="InterPro" id="IPR038602">
    <property type="entry name" value="Mite_allergen_7_sf"/>
</dbReference>